<evidence type="ECO:0000313" key="12">
    <source>
        <dbReference type="Proteomes" id="UP001519460"/>
    </source>
</evidence>
<dbReference type="Pfam" id="PF00076">
    <property type="entry name" value="RRM_1"/>
    <property type="match status" value="1"/>
</dbReference>
<dbReference type="GO" id="GO:0007010">
    <property type="term" value="P:cytoskeleton organization"/>
    <property type="evidence" value="ECO:0007669"/>
    <property type="project" value="UniProtKB-ARBA"/>
</dbReference>
<comment type="caution">
    <text evidence="11">The sequence shown here is derived from an EMBL/GenBank/DDBJ whole genome shotgun (WGS) entry which is preliminary data.</text>
</comment>
<evidence type="ECO:0000256" key="9">
    <source>
        <dbReference type="SAM" id="MobiDB-lite"/>
    </source>
</evidence>
<dbReference type="InterPro" id="IPR000504">
    <property type="entry name" value="RRM_dom"/>
</dbReference>
<keyword evidence="3" id="KW-0963">Cytoplasm</keyword>
<evidence type="ECO:0000256" key="7">
    <source>
        <dbReference type="ARBA" id="ARBA00023242"/>
    </source>
</evidence>
<feature type="compositionally biased region" description="Basic and acidic residues" evidence="9">
    <location>
        <begin position="149"/>
        <end position="173"/>
    </location>
</feature>
<dbReference type="SMART" id="SM00360">
    <property type="entry name" value="RRM"/>
    <property type="match status" value="1"/>
</dbReference>
<reference evidence="11 12" key="1">
    <citation type="journal article" date="2023" name="Sci. Data">
        <title>Genome assembly of the Korean intertidal mud-creeper Batillaria attramentaria.</title>
        <authorList>
            <person name="Patra A.K."/>
            <person name="Ho P.T."/>
            <person name="Jun S."/>
            <person name="Lee S.J."/>
            <person name="Kim Y."/>
            <person name="Won Y.J."/>
        </authorList>
    </citation>
    <scope>NUCLEOTIDE SEQUENCE [LARGE SCALE GENOMIC DNA]</scope>
    <source>
        <strain evidence="11">Wonlab-2016</strain>
    </source>
</reference>
<keyword evidence="12" id="KW-1185">Reference proteome</keyword>
<dbReference type="InterPro" id="IPR012677">
    <property type="entry name" value="Nucleotide-bd_a/b_plait_sf"/>
</dbReference>
<dbReference type="FunFam" id="3.30.70.330:FF:000046">
    <property type="entry name" value="RNA-binding protein 14 isoform X1"/>
    <property type="match status" value="1"/>
</dbReference>
<evidence type="ECO:0000256" key="1">
    <source>
        <dbReference type="ARBA" id="ARBA00004123"/>
    </source>
</evidence>
<feature type="region of interest" description="Disordered" evidence="9">
    <location>
        <begin position="69"/>
        <end position="105"/>
    </location>
</feature>
<evidence type="ECO:0000313" key="11">
    <source>
        <dbReference type="EMBL" id="KAK7503495.1"/>
    </source>
</evidence>
<evidence type="ECO:0000259" key="10">
    <source>
        <dbReference type="PROSITE" id="PS50102"/>
    </source>
</evidence>
<dbReference type="Gene3D" id="3.30.70.330">
    <property type="match status" value="1"/>
</dbReference>
<comment type="subcellular location">
    <subcellularLocation>
        <location evidence="2">Cytoplasm</location>
    </subcellularLocation>
    <subcellularLocation>
        <location evidence="1">Nucleus</location>
    </subcellularLocation>
</comment>
<gene>
    <name evidence="11" type="ORF">BaRGS_00005416</name>
</gene>
<evidence type="ECO:0000256" key="3">
    <source>
        <dbReference type="ARBA" id="ARBA00022490"/>
    </source>
</evidence>
<dbReference type="SUPFAM" id="SSF54928">
    <property type="entry name" value="RNA-binding domain, RBD"/>
    <property type="match status" value="1"/>
</dbReference>
<proteinExistence type="predicted"/>
<feature type="region of interest" description="Disordered" evidence="9">
    <location>
        <begin position="200"/>
        <end position="243"/>
    </location>
</feature>
<feature type="region of interest" description="Disordered" evidence="9">
    <location>
        <begin position="137"/>
        <end position="173"/>
    </location>
</feature>
<feature type="domain" description="RRM" evidence="10">
    <location>
        <begin position="3"/>
        <end position="73"/>
    </location>
</feature>
<protein>
    <recommendedName>
        <fullName evidence="10">RRM domain-containing protein</fullName>
    </recommendedName>
</protein>
<evidence type="ECO:0000256" key="5">
    <source>
        <dbReference type="ARBA" id="ARBA00022737"/>
    </source>
</evidence>
<keyword evidence="5" id="KW-0677">Repeat</keyword>
<dbReference type="GO" id="GO:0005737">
    <property type="term" value="C:cytoplasm"/>
    <property type="evidence" value="ECO:0007669"/>
    <property type="project" value="UniProtKB-SubCell"/>
</dbReference>
<organism evidence="11 12">
    <name type="scientific">Batillaria attramentaria</name>
    <dbReference type="NCBI Taxonomy" id="370345"/>
    <lineage>
        <taxon>Eukaryota</taxon>
        <taxon>Metazoa</taxon>
        <taxon>Spiralia</taxon>
        <taxon>Lophotrochozoa</taxon>
        <taxon>Mollusca</taxon>
        <taxon>Gastropoda</taxon>
        <taxon>Caenogastropoda</taxon>
        <taxon>Sorbeoconcha</taxon>
        <taxon>Cerithioidea</taxon>
        <taxon>Batillariidae</taxon>
        <taxon>Batillaria</taxon>
    </lineage>
</organism>
<dbReference type="GO" id="GO:0003723">
    <property type="term" value="F:RNA binding"/>
    <property type="evidence" value="ECO:0007669"/>
    <property type="project" value="UniProtKB-UniRule"/>
</dbReference>
<dbReference type="CDD" id="cd12343">
    <property type="entry name" value="RRM1_2_CoAA_like"/>
    <property type="match status" value="1"/>
</dbReference>
<accession>A0ABD0LV06</accession>
<dbReference type="AlphaFoldDB" id="A0ABD0LV06"/>
<dbReference type="GO" id="GO:0010467">
    <property type="term" value="P:gene expression"/>
    <property type="evidence" value="ECO:0007669"/>
    <property type="project" value="UniProtKB-ARBA"/>
</dbReference>
<evidence type="ECO:0000256" key="8">
    <source>
        <dbReference type="PROSITE-ProRule" id="PRU00176"/>
    </source>
</evidence>
<dbReference type="InterPro" id="IPR050907">
    <property type="entry name" value="SRSF"/>
</dbReference>
<dbReference type="Proteomes" id="UP001519460">
    <property type="component" value="Unassembled WGS sequence"/>
</dbReference>
<dbReference type="GO" id="GO:0005634">
    <property type="term" value="C:nucleus"/>
    <property type="evidence" value="ECO:0007669"/>
    <property type="project" value="UniProtKB-SubCell"/>
</dbReference>
<dbReference type="PANTHER" id="PTHR23147">
    <property type="entry name" value="SERINE/ARGININE RICH SPLICING FACTOR"/>
    <property type="match status" value="1"/>
</dbReference>
<keyword evidence="7" id="KW-0539">Nucleus</keyword>
<dbReference type="EMBL" id="JACVVK020000020">
    <property type="protein sequence ID" value="KAK7503495.1"/>
    <property type="molecule type" value="Genomic_DNA"/>
</dbReference>
<dbReference type="PROSITE" id="PS50102">
    <property type="entry name" value="RRM"/>
    <property type="match status" value="1"/>
</dbReference>
<evidence type="ECO:0000256" key="6">
    <source>
        <dbReference type="ARBA" id="ARBA00022884"/>
    </source>
</evidence>
<keyword evidence="4" id="KW-0597">Phosphoprotein</keyword>
<dbReference type="InterPro" id="IPR035979">
    <property type="entry name" value="RBD_domain_sf"/>
</dbReference>
<evidence type="ECO:0000256" key="2">
    <source>
        <dbReference type="ARBA" id="ARBA00004496"/>
    </source>
</evidence>
<evidence type="ECO:0000256" key="4">
    <source>
        <dbReference type="ARBA" id="ARBA00022553"/>
    </source>
</evidence>
<sequence>MTIKIFIGNLNSDTKPEDIRVLFEKYGSVTECDVLKNYGFVHMTDKAAADEAIANLDGYSVRGQNMRVELSTGKRGNPKGDRRGPPGGRPRPYSGPPRDRGALLPSAYDRYDPYYRYAYERDPYFRPLPPVDRYLPPRGLADRYAPLPPRERFLPEERRPYPPDPRDRLMPPRERLPLYPEERAAYDRLRVAERAPLAADPYYRERSPPPARPPPEYYDRKAPLVGRSPLPAADPASARLNTTAYPSSNGYDYYRQPAERADYRAAAPAASDYYAVPRGGASAYDRVPTTTQASSGGVGYAMQQQQSRAYDSQTALQTKPIFF</sequence>
<name>A0ABD0LV06_9CAEN</name>
<keyword evidence="6 8" id="KW-0694">RNA-binding</keyword>